<dbReference type="Gene3D" id="3.40.30.10">
    <property type="entry name" value="Glutaredoxin"/>
    <property type="match status" value="1"/>
</dbReference>
<dbReference type="Pfam" id="PF00578">
    <property type="entry name" value="AhpC-TSA"/>
    <property type="match status" value="1"/>
</dbReference>
<dbReference type="CDD" id="cd03011">
    <property type="entry name" value="TlpA_like_ScsD_MtbDsbE"/>
    <property type="match status" value="1"/>
</dbReference>
<name>K2K5M0_9GAMM</name>
<dbReference type="InterPro" id="IPR050553">
    <property type="entry name" value="Thioredoxin_ResA/DsbE_sf"/>
</dbReference>
<feature type="domain" description="Thioredoxin" evidence="1">
    <location>
        <begin position="37"/>
        <end position="175"/>
    </location>
</feature>
<protein>
    <submittedName>
        <fullName evidence="2">Thioredoxin related protein</fullName>
    </submittedName>
</protein>
<dbReference type="OrthoDB" id="9796554at2"/>
<dbReference type="RefSeq" id="WP_008488985.1">
    <property type="nucleotide sequence ID" value="NZ_AMRG01000010.1"/>
</dbReference>
<dbReference type="EMBL" id="AMRG01000010">
    <property type="protein sequence ID" value="EKE82898.1"/>
    <property type="molecule type" value="Genomic_DNA"/>
</dbReference>
<dbReference type="GO" id="GO:0016209">
    <property type="term" value="F:antioxidant activity"/>
    <property type="evidence" value="ECO:0007669"/>
    <property type="project" value="InterPro"/>
</dbReference>
<dbReference type="eggNOG" id="COG0526">
    <property type="taxonomic scope" value="Bacteria"/>
</dbReference>
<dbReference type="PANTHER" id="PTHR42852:SF17">
    <property type="entry name" value="THIOREDOXIN-LIKE PROTEIN HI_1115"/>
    <property type="match status" value="1"/>
</dbReference>
<accession>K2K5M0</accession>
<dbReference type="STRING" id="740709.A10D4_08664"/>
<dbReference type="PANTHER" id="PTHR42852">
    <property type="entry name" value="THIOL:DISULFIDE INTERCHANGE PROTEIN DSBE"/>
    <property type="match status" value="1"/>
</dbReference>
<comment type="caution">
    <text evidence="2">The sequence shown here is derived from an EMBL/GenBank/DDBJ whole genome shotgun (WGS) entry which is preliminary data.</text>
</comment>
<dbReference type="InterPro" id="IPR013766">
    <property type="entry name" value="Thioredoxin_domain"/>
</dbReference>
<keyword evidence="3" id="KW-1185">Reference proteome</keyword>
<dbReference type="GO" id="GO:0016491">
    <property type="term" value="F:oxidoreductase activity"/>
    <property type="evidence" value="ECO:0007669"/>
    <property type="project" value="InterPro"/>
</dbReference>
<dbReference type="AlphaFoldDB" id="K2K5M0"/>
<dbReference type="InterPro" id="IPR000866">
    <property type="entry name" value="AhpC/TSA"/>
</dbReference>
<dbReference type="SUPFAM" id="SSF52833">
    <property type="entry name" value="Thioredoxin-like"/>
    <property type="match status" value="1"/>
</dbReference>
<evidence type="ECO:0000313" key="3">
    <source>
        <dbReference type="Proteomes" id="UP000014115"/>
    </source>
</evidence>
<dbReference type="PATRIC" id="fig|740709.3.peg.1753"/>
<dbReference type="PROSITE" id="PS51352">
    <property type="entry name" value="THIOREDOXIN_2"/>
    <property type="match status" value="1"/>
</dbReference>
<evidence type="ECO:0000313" key="2">
    <source>
        <dbReference type="EMBL" id="EKE82898.1"/>
    </source>
</evidence>
<proteinExistence type="predicted"/>
<gene>
    <name evidence="2" type="ORF">A10D4_08664</name>
</gene>
<dbReference type="Proteomes" id="UP000014115">
    <property type="component" value="Unassembled WGS sequence"/>
</dbReference>
<organism evidence="2 3">
    <name type="scientific">Idiomarina xiamenensis 10-D-4</name>
    <dbReference type="NCBI Taxonomy" id="740709"/>
    <lineage>
        <taxon>Bacteria</taxon>
        <taxon>Pseudomonadati</taxon>
        <taxon>Pseudomonadota</taxon>
        <taxon>Gammaproteobacteria</taxon>
        <taxon>Alteromonadales</taxon>
        <taxon>Idiomarinaceae</taxon>
        <taxon>Idiomarina</taxon>
    </lineage>
</organism>
<sequence length="176" mass="19806">MADTKTRNRRWRQLRNLAGYLLLMAVVVAAVDAWRNRQLVSEIPELDAVWRGVDGQTYNLRQLSADQPVLVYWWATWCPVCKVVSPSVNALPDEATIISVAISSGNDTELHRYQQRNGYHYPVINDQNGQLSATWGVSVTPTIMIIQHGEIVSATSGVTTSAGLRFRLWLQQIIND</sequence>
<reference evidence="2 3" key="1">
    <citation type="journal article" date="2012" name="J. Bacteriol.">
        <title>Genome Sequence of Idiomarina xiamenensis Type Strain 10-D-4.</title>
        <authorList>
            <person name="Lai Q."/>
            <person name="Wang L."/>
            <person name="Wang W."/>
            <person name="Shao Z."/>
        </authorList>
    </citation>
    <scope>NUCLEOTIDE SEQUENCE [LARGE SCALE GENOMIC DNA]</scope>
    <source>
        <strain evidence="2 3">10-D-4</strain>
    </source>
</reference>
<dbReference type="InterPro" id="IPR036249">
    <property type="entry name" value="Thioredoxin-like_sf"/>
</dbReference>
<evidence type="ECO:0000259" key="1">
    <source>
        <dbReference type="PROSITE" id="PS51352"/>
    </source>
</evidence>